<dbReference type="STRING" id="1095776.SAMN04515672_4443"/>
<dbReference type="EMBL" id="FNFE01000009">
    <property type="protein sequence ID" value="SDK98264.1"/>
    <property type="molecule type" value="Genomic_DNA"/>
</dbReference>
<dbReference type="CDD" id="cd00158">
    <property type="entry name" value="RHOD"/>
    <property type="match status" value="1"/>
</dbReference>
<dbReference type="AlphaFoldDB" id="A0A1G9GBZ4"/>
<dbReference type="SUPFAM" id="SSF52821">
    <property type="entry name" value="Rhodanese/Cell cycle control phosphatase"/>
    <property type="match status" value="1"/>
</dbReference>
<dbReference type="Gene3D" id="3.40.250.10">
    <property type="entry name" value="Rhodanese-like domain"/>
    <property type="match status" value="1"/>
</dbReference>
<gene>
    <name evidence="3" type="ORF">SAMN04515672_4443</name>
</gene>
<protein>
    <submittedName>
        <fullName evidence="3">Rhodanese-related sulfurtransferase</fullName>
    </submittedName>
</protein>
<evidence type="ECO:0000256" key="1">
    <source>
        <dbReference type="SAM" id="MobiDB-lite"/>
    </source>
</evidence>
<dbReference type="Proteomes" id="UP000198882">
    <property type="component" value="Unassembled WGS sequence"/>
</dbReference>
<dbReference type="InterPro" id="IPR001763">
    <property type="entry name" value="Rhodanese-like_dom"/>
</dbReference>
<name>A0A1G9GBZ4_9EURY</name>
<dbReference type="Pfam" id="PF00581">
    <property type="entry name" value="Rhodanese"/>
    <property type="match status" value="1"/>
</dbReference>
<reference evidence="4" key="1">
    <citation type="submission" date="2016-10" db="EMBL/GenBank/DDBJ databases">
        <authorList>
            <person name="Varghese N."/>
            <person name="Submissions S."/>
        </authorList>
    </citation>
    <scope>NUCLEOTIDE SEQUENCE [LARGE SCALE GENOMIC DNA]</scope>
    <source>
        <strain evidence="4">B4,CECT 8067,JCM 17497</strain>
    </source>
</reference>
<dbReference type="RefSeq" id="WP_090311887.1">
    <property type="nucleotide sequence ID" value="NZ_FNFE01000009.1"/>
</dbReference>
<dbReference type="PROSITE" id="PS51257">
    <property type="entry name" value="PROKAR_LIPOPROTEIN"/>
    <property type="match status" value="1"/>
</dbReference>
<proteinExistence type="predicted"/>
<feature type="domain" description="Rhodanese" evidence="2">
    <location>
        <begin position="85"/>
        <end position="176"/>
    </location>
</feature>
<keyword evidence="3" id="KW-0808">Transferase</keyword>
<dbReference type="InterPro" id="IPR036873">
    <property type="entry name" value="Rhodanese-like_dom_sf"/>
</dbReference>
<dbReference type="GO" id="GO:0016740">
    <property type="term" value="F:transferase activity"/>
    <property type="evidence" value="ECO:0007669"/>
    <property type="project" value="UniProtKB-KW"/>
</dbReference>
<keyword evidence="4" id="KW-1185">Reference proteome</keyword>
<dbReference type="OrthoDB" id="252224at2157"/>
<evidence type="ECO:0000259" key="2">
    <source>
        <dbReference type="PROSITE" id="PS50206"/>
    </source>
</evidence>
<feature type="region of interest" description="Disordered" evidence="1">
    <location>
        <begin position="21"/>
        <end position="55"/>
    </location>
</feature>
<sequence length="264" mass="28601">MNRRQFFTAGAVVTAATVAGCLGGDDETDDTDNGLDDADQGDGYGPEPDDELDERSIDTDDYETMPYEGIEVPLAPLEDVYYWYARQEARIVDTRDVGSFEDARIVGAALSPAPDGGDDDPVAGWAEDDRIVTYCVCPHAMAVQRAAGLIDDGYENVYALDDGFQEWIEAGYPLEGNDVDDAASASLPAYHVEGRSDPAYAGEYVSVRTVDDDKQEMSLVDADGSYELTLHFTGLSDDSLLEVEAPDYTRELTLAELTSDVVTA</sequence>
<evidence type="ECO:0000313" key="3">
    <source>
        <dbReference type="EMBL" id="SDK98264.1"/>
    </source>
</evidence>
<accession>A0A1G9GBZ4</accession>
<organism evidence="3 4">
    <name type="scientific">Natronorubrum texcoconense</name>
    <dbReference type="NCBI Taxonomy" id="1095776"/>
    <lineage>
        <taxon>Archaea</taxon>
        <taxon>Methanobacteriati</taxon>
        <taxon>Methanobacteriota</taxon>
        <taxon>Stenosarchaea group</taxon>
        <taxon>Halobacteria</taxon>
        <taxon>Halobacteriales</taxon>
        <taxon>Natrialbaceae</taxon>
        <taxon>Natronorubrum</taxon>
    </lineage>
</organism>
<dbReference type="PROSITE" id="PS50206">
    <property type="entry name" value="RHODANESE_3"/>
    <property type="match status" value="1"/>
</dbReference>
<feature type="compositionally biased region" description="Acidic residues" evidence="1">
    <location>
        <begin position="24"/>
        <end position="40"/>
    </location>
</feature>
<evidence type="ECO:0000313" key="4">
    <source>
        <dbReference type="Proteomes" id="UP000198882"/>
    </source>
</evidence>